<feature type="transmembrane region" description="Helical" evidence="1">
    <location>
        <begin position="102"/>
        <end position="127"/>
    </location>
</feature>
<dbReference type="eggNOG" id="ENOG5032WQT">
    <property type="taxonomic scope" value="Bacteria"/>
</dbReference>
<evidence type="ECO:0000256" key="1">
    <source>
        <dbReference type="SAM" id="Phobius"/>
    </source>
</evidence>
<dbReference type="KEGG" id="cph:Cpha266_1983"/>
<dbReference type="EMBL" id="CP000492">
    <property type="protein sequence ID" value="ABL65996.1"/>
    <property type="molecule type" value="Genomic_DNA"/>
</dbReference>
<feature type="transmembrane region" description="Helical" evidence="1">
    <location>
        <begin position="139"/>
        <end position="167"/>
    </location>
</feature>
<name>A1BHW9_CHLPD</name>
<evidence type="ECO:0000313" key="2">
    <source>
        <dbReference type="EMBL" id="ABL65996.1"/>
    </source>
</evidence>
<accession>A1BHW9</accession>
<dbReference type="RefSeq" id="WP_011745800.1">
    <property type="nucleotide sequence ID" value="NC_008639.1"/>
</dbReference>
<proteinExistence type="predicted"/>
<dbReference type="AlphaFoldDB" id="A1BHW9"/>
<evidence type="ECO:0000313" key="3">
    <source>
        <dbReference type="Proteomes" id="UP000008701"/>
    </source>
</evidence>
<organism evidence="2 3">
    <name type="scientific">Chlorobium phaeobacteroides (strain DSM 266 / SMG 266 / 2430)</name>
    <dbReference type="NCBI Taxonomy" id="290317"/>
    <lineage>
        <taxon>Bacteria</taxon>
        <taxon>Pseudomonadati</taxon>
        <taxon>Chlorobiota</taxon>
        <taxon>Chlorobiia</taxon>
        <taxon>Chlorobiales</taxon>
        <taxon>Chlorobiaceae</taxon>
        <taxon>Chlorobium/Pelodictyon group</taxon>
        <taxon>Chlorobium</taxon>
    </lineage>
</organism>
<keyword evidence="1" id="KW-0812">Transmembrane</keyword>
<reference evidence="2 3" key="1">
    <citation type="submission" date="2006-12" db="EMBL/GenBank/DDBJ databases">
        <title>Complete sequence of Chlorobium phaeobacteroides DSM 266.</title>
        <authorList>
            <consortium name="US DOE Joint Genome Institute"/>
            <person name="Copeland A."/>
            <person name="Lucas S."/>
            <person name="Lapidus A."/>
            <person name="Barry K."/>
            <person name="Detter J.C."/>
            <person name="Glavina del Rio T."/>
            <person name="Hammon N."/>
            <person name="Israni S."/>
            <person name="Pitluck S."/>
            <person name="Goltsman E."/>
            <person name="Schmutz J."/>
            <person name="Larimer F."/>
            <person name="Land M."/>
            <person name="Hauser L."/>
            <person name="Mikhailova N."/>
            <person name="Li T."/>
            <person name="Overmann J."/>
            <person name="Bryant D.A."/>
            <person name="Richardson P."/>
        </authorList>
    </citation>
    <scope>NUCLEOTIDE SEQUENCE [LARGE SCALE GENOMIC DNA]</scope>
    <source>
        <strain evidence="2 3">DSM 266</strain>
    </source>
</reference>
<feature type="transmembrane region" description="Helical" evidence="1">
    <location>
        <begin position="56"/>
        <end position="76"/>
    </location>
</feature>
<keyword evidence="3" id="KW-1185">Reference proteome</keyword>
<dbReference type="HOGENOM" id="CLU_1552550_0_0_10"/>
<gene>
    <name evidence="2" type="ordered locus">Cpha266_1983</name>
</gene>
<keyword evidence="1" id="KW-0472">Membrane</keyword>
<dbReference type="Proteomes" id="UP000008701">
    <property type="component" value="Chromosome"/>
</dbReference>
<sequence length="172" mass="18207">MGLQGKKDPAPPGTGIWLGVTLLWGTVFYFTSVVMLRLASGRLEEGVFNPAGSDIFTIYGFHVVVLLAFAILAMMIKKQLDPKAEKQVQRKKAIVEGKGERVFVSFAGSIATSFFFTALTAGTFLVAGGLVGPGFQLSIPVVILAGVFNIAAGLCASLLVGLIFLIARVGRK</sequence>
<protein>
    <submittedName>
        <fullName evidence="2">Uncharacterized protein</fullName>
    </submittedName>
</protein>
<dbReference type="OrthoDB" id="597678at2"/>
<keyword evidence="1" id="KW-1133">Transmembrane helix</keyword>
<feature type="transmembrane region" description="Helical" evidence="1">
    <location>
        <begin position="16"/>
        <end position="36"/>
    </location>
</feature>
<dbReference type="STRING" id="290317.Cpha266_1983"/>